<dbReference type="AlphaFoldDB" id="A0A9Q3WAI1"/>
<comment type="caution">
    <text evidence="9">The sequence shown here is derived from an EMBL/GenBank/DDBJ whole genome shotgun (WGS) entry which is preliminary data.</text>
</comment>
<evidence type="ECO:0000256" key="7">
    <source>
        <dbReference type="RuleBase" id="RU365095"/>
    </source>
</evidence>
<comment type="catalytic activity">
    <reaction evidence="1 7">
        <text>6-phospho-D-glucono-1,5-lactone + H2O = 6-phospho-D-gluconate + H(+)</text>
        <dbReference type="Rhea" id="RHEA:12556"/>
        <dbReference type="ChEBI" id="CHEBI:15377"/>
        <dbReference type="ChEBI" id="CHEBI:15378"/>
        <dbReference type="ChEBI" id="CHEBI:57955"/>
        <dbReference type="ChEBI" id="CHEBI:58759"/>
        <dbReference type="EC" id="3.1.1.31"/>
    </reaction>
</comment>
<evidence type="ECO:0000313" key="9">
    <source>
        <dbReference type="EMBL" id="MCE8535936.1"/>
    </source>
</evidence>
<dbReference type="Pfam" id="PF01182">
    <property type="entry name" value="Glucosamine_iso"/>
    <property type="match status" value="1"/>
</dbReference>
<dbReference type="CDD" id="cd01400">
    <property type="entry name" value="6PGL"/>
    <property type="match status" value="1"/>
</dbReference>
<dbReference type="InterPro" id="IPR037171">
    <property type="entry name" value="NagB/RpiA_transferase-like"/>
</dbReference>
<dbReference type="EC" id="3.1.1.31" evidence="5 7"/>
<proteinExistence type="inferred from homology"/>
<accession>A0A9Q3WAI1</accession>
<comment type="function">
    <text evidence="2 7">Hydrolysis of 6-phosphogluconolactone to 6-phosphogluconate.</text>
</comment>
<dbReference type="GO" id="GO:0017057">
    <property type="term" value="F:6-phosphogluconolactonase activity"/>
    <property type="evidence" value="ECO:0007669"/>
    <property type="project" value="UniProtKB-UniRule"/>
</dbReference>
<dbReference type="InterPro" id="IPR006148">
    <property type="entry name" value="Glc/Gal-6P_isomerase"/>
</dbReference>
<reference evidence="9" key="1">
    <citation type="journal article" date="2021" name="Environ. Microbiol.">
        <title>Cryptic niche differentiation of novel sediment ecotypes of Rugeria pomeroyi correlates with nitrate respiration.</title>
        <authorList>
            <person name="Lin X."/>
            <person name="McNichol J."/>
            <person name="Chu X."/>
            <person name="Qian Y."/>
            <person name="Luo H."/>
        </authorList>
    </citation>
    <scope>NUCLEOTIDE SEQUENCE</scope>
    <source>
        <strain evidence="9">SZCCDBB064</strain>
    </source>
</reference>
<dbReference type="RefSeq" id="WP_234136837.1">
    <property type="nucleotide sequence ID" value="NZ_JAGQAF010000001.1"/>
</dbReference>
<comment type="similarity">
    <text evidence="4 7">Belongs to the glucosamine/galactosamine-6-phosphate isomerase family. 6-phosphogluconolactonase subfamily.</text>
</comment>
<dbReference type="Proteomes" id="UP000813672">
    <property type="component" value="Unassembled WGS sequence"/>
</dbReference>
<dbReference type="Gene3D" id="3.40.50.1360">
    <property type="match status" value="1"/>
</dbReference>
<dbReference type="NCBIfam" id="TIGR01198">
    <property type="entry name" value="pgl"/>
    <property type="match status" value="1"/>
</dbReference>
<name>A0A9Q3WAI1_9RHOB</name>
<dbReference type="GO" id="GO:0005975">
    <property type="term" value="P:carbohydrate metabolic process"/>
    <property type="evidence" value="ECO:0007669"/>
    <property type="project" value="UniProtKB-UniRule"/>
</dbReference>
<evidence type="ECO:0000313" key="10">
    <source>
        <dbReference type="Proteomes" id="UP000813672"/>
    </source>
</evidence>
<organism evidence="9 10">
    <name type="scientific">Ruegeria pomeroyi</name>
    <dbReference type="NCBI Taxonomy" id="89184"/>
    <lineage>
        <taxon>Bacteria</taxon>
        <taxon>Pseudomonadati</taxon>
        <taxon>Pseudomonadota</taxon>
        <taxon>Alphaproteobacteria</taxon>
        <taxon>Rhodobacterales</taxon>
        <taxon>Roseobacteraceae</taxon>
        <taxon>Ruegeria</taxon>
    </lineage>
</organism>
<dbReference type="InterPro" id="IPR039104">
    <property type="entry name" value="6PGL"/>
</dbReference>
<dbReference type="PANTHER" id="PTHR11054:SF0">
    <property type="entry name" value="6-PHOSPHOGLUCONOLACTONASE"/>
    <property type="match status" value="1"/>
</dbReference>
<protein>
    <recommendedName>
        <fullName evidence="6 7">6-phosphogluconolactonase</fullName>
        <shortName evidence="7">6PGL</shortName>
        <ecNumber evidence="5 7">3.1.1.31</ecNumber>
    </recommendedName>
</protein>
<dbReference type="SUPFAM" id="SSF100950">
    <property type="entry name" value="NagB/RpiA/CoA transferase-like"/>
    <property type="match status" value="1"/>
</dbReference>
<dbReference type="EMBL" id="JAGQAF010000001">
    <property type="protein sequence ID" value="MCE8535936.1"/>
    <property type="molecule type" value="Genomic_DNA"/>
</dbReference>
<evidence type="ECO:0000256" key="5">
    <source>
        <dbReference type="ARBA" id="ARBA00013198"/>
    </source>
</evidence>
<comment type="pathway">
    <text evidence="3 7">Carbohydrate degradation; pentose phosphate pathway; D-ribulose 5-phosphate from D-glucose 6-phosphate (oxidative stage): step 2/3.</text>
</comment>
<evidence type="ECO:0000256" key="2">
    <source>
        <dbReference type="ARBA" id="ARBA00002681"/>
    </source>
</evidence>
<evidence type="ECO:0000256" key="4">
    <source>
        <dbReference type="ARBA" id="ARBA00010662"/>
    </source>
</evidence>
<sequence length="223" mass="23781">MNIQDYPDREMLAIDLANHLAGELEATLLTHDRATLAVAGGTTPGPVFDVLCAADLDWHRVMVLPTDERCVPQDHPRANARLITEQLLVNRAASASYLPLYLPGAEPEDCLAEVETLLTPALPLSVLVLGMGEDMHTASLFPGMPGLEAALDGDAPVLAVARPETQPEARITLTAPVLNGALSKHLIIYGAAKRKALERAMSLPPEEAPVAAVLDGITVHWAE</sequence>
<evidence type="ECO:0000256" key="3">
    <source>
        <dbReference type="ARBA" id="ARBA00004961"/>
    </source>
</evidence>
<dbReference type="InterPro" id="IPR005900">
    <property type="entry name" value="6-phosphogluconolactonase_DevB"/>
</dbReference>
<dbReference type="GO" id="GO:0006098">
    <property type="term" value="P:pentose-phosphate shunt"/>
    <property type="evidence" value="ECO:0007669"/>
    <property type="project" value="InterPro"/>
</dbReference>
<evidence type="ECO:0000259" key="8">
    <source>
        <dbReference type="Pfam" id="PF01182"/>
    </source>
</evidence>
<feature type="domain" description="Glucosamine/galactosamine-6-phosphate isomerase" evidence="8">
    <location>
        <begin position="7"/>
        <end position="219"/>
    </location>
</feature>
<gene>
    <name evidence="7 9" type="primary">pgl</name>
    <name evidence="9" type="ORF">KBY27_00530</name>
</gene>
<dbReference type="PANTHER" id="PTHR11054">
    <property type="entry name" value="6-PHOSPHOGLUCONOLACTONASE"/>
    <property type="match status" value="1"/>
</dbReference>
<keyword evidence="7 9" id="KW-0378">Hydrolase</keyword>
<evidence type="ECO:0000256" key="6">
    <source>
        <dbReference type="ARBA" id="ARBA00020337"/>
    </source>
</evidence>
<evidence type="ECO:0000256" key="1">
    <source>
        <dbReference type="ARBA" id="ARBA00000832"/>
    </source>
</evidence>